<dbReference type="EMBL" id="JAHRIP010031442">
    <property type="protein sequence ID" value="MEQ2293007.1"/>
    <property type="molecule type" value="Genomic_DNA"/>
</dbReference>
<proteinExistence type="predicted"/>
<dbReference type="Proteomes" id="UP001469553">
    <property type="component" value="Unassembled WGS sequence"/>
</dbReference>
<comment type="caution">
    <text evidence="1">The sequence shown here is derived from an EMBL/GenBank/DDBJ whole genome shotgun (WGS) entry which is preliminary data.</text>
</comment>
<organism evidence="1 2">
    <name type="scientific">Ameca splendens</name>
    <dbReference type="NCBI Taxonomy" id="208324"/>
    <lineage>
        <taxon>Eukaryota</taxon>
        <taxon>Metazoa</taxon>
        <taxon>Chordata</taxon>
        <taxon>Craniata</taxon>
        <taxon>Vertebrata</taxon>
        <taxon>Euteleostomi</taxon>
        <taxon>Actinopterygii</taxon>
        <taxon>Neopterygii</taxon>
        <taxon>Teleostei</taxon>
        <taxon>Neoteleostei</taxon>
        <taxon>Acanthomorphata</taxon>
        <taxon>Ovalentaria</taxon>
        <taxon>Atherinomorphae</taxon>
        <taxon>Cyprinodontiformes</taxon>
        <taxon>Goodeidae</taxon>
        <taxon>Ameca</taxon>
    </lineage>
</organism>
<sequence>MNFNLNSVIIFDLNHVFKEAAANSYDLLVQLHFCCVNLSPLHPAASPPSFTLSATRGMQILQLLKDNRGPIPVADPSSSINVESPVAASREGKLENMWGLSSIN</sequence>
<evidence type="ECO:0000313" key="2">
    <source>
        <dbReference type="Proteomes" id="UP001469553"/>
    </source>
</evidence>
<name>A0ABV0YGQ0_9TELE</name>
<protein>
    <submittedName>
        <fullName evidence="1">Uncharacterized protein</fullName>
    </submittedName>
</protein>
<evidence type="ECO:0000313" key="1">
    <source>
        <dbReference type="EMBL" id="MEQ2293007.1"/>
    </source>
</evidence>
<keyword evidence="2" id="KW-1185">Reference proteome</keyword>
<accession>A0ABV0YGQ0</accession>
<gene>
    <name evidence="1" type="ORF">AMECASPLE_028833</name>
</gene>
<reference evidence="1 2" key="1">
    <citation type="submission" date="2021-06" db="EMBL/GenBank/DDBJ databases">
        <authorList>
            <person name="Palmer J.M."/>
        </authorList>
    </citation>
    <scope>NUCLEOTIDE SEQUENCE [LARGE SCALE GENOMIC DNA]</scope>
    <source>
        <strain evidence="1 2">AS_MEX2019</strain>
        <tissue evidence="1">Muscle</tissue>
    </source>
</reference>